<name>A0A814QYZ3_9BILA</name>
<keyword evidence="1" id="KW-0472">Membrane</keyword>
<keyword evidence="1" id="KW-1133">Transmembrane helix</keyword>
<evidence type="ECO:0000256" key="1">
    <source>
        <dbReference type="SAM" id="Phobius"/>
    </source>
</evidence>
<sequence length="176" mass="20511">MMAEYGSKLFDKISISKILFIFLFKLKIVSCISNQSCYTCIEPLVGYTDHMDSCRYFNTTSPMGLSYIKDCKNPNDNYIGEYECRKLVISYRSIETYLRRDCVPKGLCSWKDKTQSMMNTPVHNCVYTDDAEQKLECIYCCDTPLCNRSISYYTIKSIYILVIIYALLENISFMDK</sequence>
<comment type="caution">
    <text evidence="2">The sequence shown here is derived from an EMBL/GenBank/DDBJ whole genome shotgun (WGS) entry which is preliminary data.</text>
</comment>
<gene>
    <name evidence="2" type="ORF">JYZ213_LOCUS22671</name>
</gene>
<dbReference type="Proteomes" id="UP000663845">
    <property type="component" value="Unassembled WGS sequence"/>
</dbReference>
<feature type="transmembrane region" description="Helical" evidence="1">
    <location>
        <begin position="150"/>
        <end position="168"/>
    </location>
</feature>
<organism evidence="2 3">
    <name type="scientific">Adineta steineri</name>
    <dbReference type="NCBI Taxonomy" id="433720"/>
    <lineage>
        <taxon>Eukaryota</taxon>
        <taxon>Metazoa</taxon>
        <taxon>Spiralia</taxon>
        <taxon>Gnathifera</taxon>
        <taxon>Rotifera</taxon>
        <taxon>Eurotatoria</taxon>
        <taxon>Bdelloidea</taxon>
        <taxon>Adinetida</taxon>
        <taxon>Adinetidae</taxon>
        <taxon>Adineta</taxon>
    </lineage>
</organism>
<evidence type="ECO:0000313" key="2">
    <source>
        <dbReference type="EMBL" id="CAF1124603.1"/>
    </source>
</evidence>
<dbReference type="EMBL" id="CAJNOG010000260">
    <property type="protein sequence ID" value="CAF1124603.1"/>
    <property type="molecule type" value="Genomic_DNA"/>
</dbReference>
<evidence type="ECO:0000313" key="3">
    <source>
        <dbReference type="Proteomes" id="UP000663845"/>
    </source>
</evidence>
<protein>
    <submittedName>
        <fullName evidence="2">Uncharacterized protein</fullName>
    </submittedName>
</protein>
<dbReference type="AlphaFoldDB" id="A0A814QYZ3"/>
<reference evidence="2" key="1">
    <citation type="submission" date="2021-02" db="EMBL/GenBank/DDBJ databases">
        <authorList>
            <person name="Nowell W R."/>
        </authorList>
    </citation>
    <scope>NUCLEOTIDE SEQUENCE</scope>
</reference>
<accession>A0A814QYZ3</accession>
<keyword evidence="1" id="KW-0812">Transmembrane</keyword>
<proteinExistence type="predicted"/>